<evidence type="ECO:0000313" key="1">
    <source>
        <dbReference type="EMBL" id="EHQ04214.1"/>
    </source>
</evidence>
<name>H2BQP5_GILLR</name>
<gene>
    <name evidence="1" type="ORF">Gilli_0056</name>
</gene>
<reference evidence="2" key="1">
    <citation type="journal article" date="2012" name="Stand. Genomic Sci.">
        <title>Genome sequence of the Antarctic rhodopsins-containing flavobacterium Gillisia limnaea type strain (R-8282(T)).</title>
        <authorList>
            <person name="Riedel T."/>
            <person name="Held B."/>
            <person name="Nolan M."/>
            <person name="Lucas S."/>
            <person name="Lapidus A."/>
            <person name="Tice H."/>
            <person name="Del Rio T.G."/>
            <person name="Cheng J.F."/>
            <person name="Han C."/>
            <person name="Tapia R."/>
            <person name="Goodwin L.A."/>
            <person name="Pitluck S."/>
            <person name="Liolios K."/>
            <person name="Mavromatis K."/>
            <person name="Pagani I."/>
            <person name="Ivanova N."/>
            <person name="Mikhailova N."/>
            <person name="Pati A."/>
            <person name="Chen A."/>
            <person name="Palaniappan K."/>
            <person name="Land M."/>
            <person name="Rohde M."/>
            <person name="Tindall B.J."/>
            <person name="Detter J.C."/>
            <person name="Goker M."/>
            <person name="Bristow J."/>
            <person name="Eisen J.A."/>
            <person name="Markowitz V."/>
            <person name="Hugenholtz P."/>
            <person name="Kyrpides N.C."/>
            <person name="Klenk H.P."/>
            <person name="Woyke T."/>
        </authorList>
    </citation>
    <scope>NUCLEOTIDE SEQUENCE [LARGE SCALE GENOMIC DNA]</scope>
    <source>
        <strain evidence="2">DSM 15749 / LMG 21470 / R-8282</strain>
    </source>
</reference>
<dbReference type="AlphaFoldDB" id="H2BQP5"/>
<dbReference type="OrthoDB" id="1449933at2"/>
<proteinExistence type="predicted"/>
<protein>
    <submittedName>
        <fullName evidence="1">Uncharacterized protein</fullName>
    </submittedName>
</protein>
<organism evidence="1 2">
    <name type="scientific">Gillisia limnaea (strain DSM 15749 / LMG 21470 / R-8282)</name>
    <dbReference type="NCBI Taxonomy" id="865937"/>
    <lineage>
        <taxon>Bacteria</taxon>
        <taxon>Pseudomonadati</taxon>
        <taxon>Bacteroidota</taxon>
        <taxon>Flavobacteriia</taxon>
        <taxon>Flavobacteriales</taxon>
        <taxon>Flavobacteriaceae</taxon>
        <taxon>Gillisia</taxon>
    </lineage>
</organism>
<dbReference type="EMBL" id="JH594605">
    <property type="protein sequence ID" value="EHQ04214.1"/>
    <property type="molecule type" value="Genomic_DNA"/>
</dbReference>
<dbReference type="STRING" id="865937.Gilli_0056"/>
<dbReference type="Proteomes" id="UP000003844">
    <property type="component" value="Unassembled WGS sequence"/>
</dbReference>
<evidence type="ECO:0000313" key="2">
    <source>
        <dbReference type="Proteomes" id="UP000003844"/>
    </source>
</evidence>
<dbReference type="HOGENOM" id="CLU_1159770_0_0_10"/>
<keyword evidence="2" id="KW-1185">Reference proteome</keyword>
<dbReference type="RefSeq" id="WP_006987106.1">
    <property type="nucleotide sequence ID" value="NZ_JH594605.1"/>
</dbReference>
<dbReference type="eggNOG" id="ENOG502ZAP7">
    <property type="taxonomic scope" value="Bacteria"/>
</dbReference>
<sequence>MKTVDKMEILNSQSAEFIQKGETGKFLRLIPDTFIIKGAETEKGFHQGYAIRHLNLKDIILIDVVEEDTKDAVKNLVKEGYNINAIFLSNSDVYKRAYADLKTISEDAGGAQIFIHPRTTIKDTFKTKDITQKNDIHKTFKLKINDLPGNGGGSVLIFCEFNDGMLFTGADAEGSLYDSAENTFTRPALQSKNDEFGLAESWGAYAEEFIYLFPLKGQPAFNLEDGQRLDILNKLSRIQ</sequence>
<accession>H2BQP5</accession>